<evidence type="ECO:0000256" key="1">
    <source>
        <dbReference type="ARBA" id="ARBA00001946"/>
    </source>
</evidence>
<evidence type="ECO:0000256" key="8">
    <source>
        <dbReference type="ARBA" id="ARBA00022798"/>
    </source>
</evidence>
<dbReference type="InterPro" id="IPR050321">
    <property type="entry name" value="Glycosyltr_2/OpgH_subfam"/>
</dbReference>
<dbReference type="GO" id="GO:0046467">
    <property type="term" value="P:membrane lipid biosynthetic process"/>
    <property type="evidence" value="ECO:0007669"/>
    <property type="project" value="UniProtKB-ARBA"/>
</dbReference>
<keyword evidence="10 18" id="KW-1133">Transmembrane helix</keyword>
<dbReference type="GO" id="GO:0006071">
    <property type="term" value="P:glycerol metabolic process"/>
    <property type="evidence" value="ECO:0007669"/>
    <property type="project" value="UniProtKB-KW"/>
</dbReference>
<evidence type="ECO:0000256" key="15">
    <source>
        <dbReference type="ARBA" id="ARBA00066964"/>
    </source>
</evidence>
<keyword evidence="11" id="KW-0443">Lipid metabolism</keyword>
<reference evidence="19 20" key="1">
    <citation type="journal article" date="2019" name="mSystems">
        <title>Life at home and on the roam: Genomic adaptions reflect the dual lifestyle of an intracellular, facultative symbiont.</title>
        <authorList>
            <person name="Burgsdorf I."/>
        </authorList>
    </citation>
    <scope>NUCLEOTIDE SEQUENCE [LARGE SCALE GENOMIC DNA]</scope>
    <source>
        <strain evidence="19">277cV</strain>
    </source>
</reference>
<evidence type="ECO:0000256" key="4">
    <source>
        <dbReference type="ARBA" id="ARBA00022516"/>
    </source>
</evidence>
<evidence type="ECO:0000313" key="20">
    <source>
        <dbReference type="Proteomes" id="UP000317990"/>
    </source>
</evidence>
<keyword evidence="5" id="KW-0328">Glycosyltransferase</keyword>
<evidence type="ECO:0000256" key="11">
    <source>
        <dbReference type="ARBA" id="ARBA00023098"/>
    </source>
</evidence>
<evidence type="ECO:0000256" key="12">
    <source>
        <dbReference type="ARBA" id="ARBA00023136"/>
    </source>
</evidence>
<dbReference type="PANTHER" id="PTHR43867:SF2">
    <property type="entry name" value="CELLULOSE SYNTHASE CATALYTIC SUBUNIT A [UDP-FORMING]"/>
    <property type="match status" value="1"/>
</dbReference>
<evidence type="ECO:0000256" key="10">
    <source>
        <dbReference type="ARBA" id="ARBA00022989"/>
    </source>
</evidence>
<sequence>MEGLAGSKADLVDALEVWEDGRRRKSALFLLTCLGLGAAPHVLHLGPWPALAAALLMAPRLLAAVRVQQHQPGIAQGDADASQRPSLDVLVAARDEVAVVDRLVDNMMALDCSAVDLQLWVVNDASTDGTREALERLSAVHPRLNVLHRQPGEGGGKSGALNALLPGLRGDWLMVLDADAQLAPDLFNRLAPSLRHAPGALQLRKAVLNPDHNLFTRFQALEMAFDAQVQRGRLLNGGVGELRGNGELIRRELLLRCGGFNEGTITDDLDLSFRLHLSGVPIDLIWNPPVCEEAVTGVRALWRQRQRWAEGGLQRFFDYWPALLGRRLQPSRRNDIVTYFVVQYALPMMGIGDLATALVRNALPLMWPFSLLVLLTSSGAIYSALSAPNEGPPLPRPHPLVVVSGLLYLLHWFVVIPLVSFRMALRPKRLVWVKTLHEGLAVSA</sequence>
<protein>
    <recommendedName>
        <fullName evidence="16">Beta-monoglucosyldiacylglycerol synthase</fullName>
        <ecNumber evidence="15">2.4.1.336</ecNumber>
    </recommendedName>
    <alternativeName>
        <fullName evidence="17">UDP-glucose:1,2-diacylglycerol 3-beta-D-glucosyltransferase</fullName>
    </alternativeName>
</protein>
<gene>
    <name evidence="19" type="ORF">ERJ67_01475</name>
</gene>
<comment type="caution">
    <text evidence="19">The sequence shown here is derived from an EMBL/GenBank/DDBJ whole genome shotgun (WGS) entry which is preliminary data.</text>
</comment>
<keyword evidence="6 19" id="KW-0808">Transferase</keyword>
<name>A0A524RQM8_9CHRO</name>
<comment type="catalytic activity">
    <reaction evidence="14">
        <text>a 1,2-diacyl-sn-glycerol + UDP-alpha-D-glucose = a 1,2-diacyl-3-O-(beta-D-glucopyranosyl)-sn-glycerol + UDP + H(+)</text>
        <dbReference type="Rhea" id="RHEA:17285"/>
        <dbReference type="ChEBI" id="CHEBI:15378"/>
        <dbReference type="ChEBI" id="CHEBI:17815"/>
        <dbReference type="ChEBI" id="CHEBI:58223"/>
        <dbReference type="ChEBI" id="CHEBI:58885"/>
        <dbReference type="ChEBI" id="CHEBI:75799"/>
        <dbReference type="EC" id="2.4.1.336"/>
    </reaction>
</comment>
<organism evidence="19 20">
    <name type="scientific">Aphanocapsa feldmannii 277cV</name>
    <dbReference type="NCBI Taxonomy" id="2507553"/>
    <lineage>
        <taxon>Bacteria</taxon>
        <taxon>Bacillati</taxon>
        <taxon>Cyanobacteriota</taxon>
        <taxon>Cyanophyceae</taxon>
        <taxon>Oscillatoriophycideae</taxon>
        <taxon>Chroococcales</taxon>
        <taxon>Microcystaceae</taxon>
        <taxon>Aphanocapsa</taxon>
    </lineage>
</organism>
<comment type="similarity">
    <text evidence="3">Belongs to the glycosyltransferase 2 family.</text>
</comment>
<evidence type="ECO:0000256" key="18">
    <source>
        <dbReference type="SAM" id="Phobius"/>
    </source>
</evidence>
<dbReference type="SUPFAM" id="SSF53448">
    <property type="entry name" value="Nucleotide-diphospho-sugar transferases"/>
    <property type="match status" value="1"/>
</dbReference>
<dbReference type="Proteomes" id="UP000317990">
    <property type="component" value="Unassembled WGS sequence"/>
</dbReference>
<keyword evidence="9" id="KW-0460">Magnesium</keyword>
<evidence type="ECO:0000256" key="9">
    <source>
        <dbReference type="ARBA" id="ARBA00022842"/>
    </source>
</evidence>
<dbReference type="Pfam" id="PF13641">
    <property type="entry name" value="Glyco_tranf_2_3"/>
    <property type="match status" value="1"/>
</dbReference>
<evidence type="ECO:0000256" key="3">
    <source>
        <dbReference type="ARBA" id="ARBA00006739"/>
    </source>
</evidence>
<evidence type="ECO:0000313" key="19">
    <source>
        <dbReference type="EMBL" id="TGG94841.1"/>
    </source>
</evidence>
<feature type="transmembrane region" description="Helical" evidence="18">
    <location>
        <begin position="405"/>
        <end position="425"/>
    </location>
</feature>
<evidence type="ECO:0000256" key="6">
    <source>
        <dbReference type="ARBA" id="ARBA00022679"/>
    </source>
</evidence>
<comment type="subcellular location">
    <subcellularLocation>
        <location evidence="2">Membrane</location>
        <topology evidence="2">Multi-pass membrane protein</topology>
    </subcellularLocation>
</comment>
<dbReference type="EMBL" id="SRMO01000028">
    <property type="protein sequence ID" value="TGG94841.1"/>
    <property type="molecule type" value="Genomic_DNA"/>
</dbReference>
<evidence type="ECO:0000256" key="13">
    <source>
        <dbReference type="ARBA" id="ARBA00023277"/>
    </source>
</evidence>
<dbReference type="GO" id="GO:0016758">
    <property type="term" value="F:hexosyltransferase activity"/>
    <property type="evidence" value="ECO:0007669"/>
    <property type="project" value="UniProtKB-ARBA"/>
</dbReference>
<dbReference type="GO" id="GO:0005886">
    <property type="term" value="C:plasma membrane"/>
    <property type="evidence" value="ECO:0007669"/>
    <property type="project" value="TreeGrafter"/>
</dbReference>
<feature type="transmembrane region" description="Helical" evidence="18">
    <location>
        <begin position="336"/>
        <end position="358"/>
    </location>
</feature>
<feature type="transmembrane region" description="Helical" evidence="18">
    <location>
        <begin position="365"/>
        <end position="385"/>
    </location>
</feature>
<evidence type="ECO:0000256" key="16">
    <source>
        <dbReference type="ARBA" id="ARBA00068721"/>
    </source>
</evidence>
<evidence type="ECO:0000256" key="7">
    <source>
        <dbReference type="ARBA" id="ARBA00022692"/>
    </source>
</evidence>
<dbReference type="Gene3D" id="3.90.550.10">
    <property type="entry name" value="Spore Coat Polysaccharide Biosynthesis Protein SpsA, Chain A"/>
    <property type="match status" value="1"/>
</dbReference>
<keyword evidence="12 18" id="KW-0472">Membrane</keyword>
<dbReference type="FunFam" id="3.90.550.10:FF:000164">
    <property type="entry name" value="Beta-(1-3)-glucosyl transferase"/>
    <property type="match status" value="1"/>
</dbReference>
<keyword evidence="8" id="KW-0319">Glycerol metabolism</keyword>
<evidence type="ECO:0000256" key="2">
    <source>
        <dbReference type="ARBA" id="ARBA00004141"/>
    </source>
</evidence>
<accession>A0A524RQM8</accession>
<proteinExistence type="inferred from homology"/>
<dbReference type="InterPro" id="IPR029044">
    <property type="entry name" value="Nucleotide-diphossugar_trans"/>
</dbReference>
<dbReference type="EC" id="2.4.1.336" evidence="15"/>
<comment type="cofactor">
    <cofactor evidence="1">
        <name>Mg(2+)</name>
        <dbReference type="ChEBI" id="CHEBI:18420"/>
    </cofactor>
</comment>
<evidence type="ECO:0000256" key="5">
    <source>
        <dbReference type="ARBA" id="ARBA00022676"/>
    </source>
</evidence>
<keyword evidence="4" id="KW-0444">Lipid biosynthesis</keyword>
<dbReference type="CDD" id="cd06423">
    <property type="entry name" value="CESA_like"/>
    <property type="match status" value="1"/>
</dbReference>
<dbReference type="AlphaFoldDB" id="A0A524RQM8"/>
<keyword evidence="13" id="KW-0119">Carbohydrate metabolism</keyword>
<keyword evidence="7 18" id="KW-0812">Transmembrane</keyword>
<evidence type="ECO:0000256" key="14">
    <source>
        <dbReference type="ARBA" id="ARBA00053004"/>
    </source>
</evidence>
<dbReference type="PANTHER" id="PTHR43867">
    <property type="entry name" value="CELLULOSE SYNTHASE CATALYTIC SUBUNIT A [UDP-FORMING]"/>
    <property type="match status" value="1"/>
</dbReference>
<evidence type="ECO:0000256" key="17">
    <source>
        <dbReference type="ARBA" id="ARBA00078564"/>
    </source>
</evidence>